<dbReference type="OrthoDB" id="2390153at2759"/>
<dbReference type="EMBL" id="JAAAUQ010001373">
    <property type="protein sequence ID" value="KAF9139619.1"/>
    <property type="molecule type" value="Genomic_DNA"/>
</dbReference>
<sequence length="194" mass="22040">MVRLTFLDISALTISSCLTLTAFAYESEYRIYPIKFLVERYTSVIDHQLATLPTADKAHAETPSHRAIASFSGRDGAIDKAIFHKNCHDKPPRRSFDELCESVKSIACFAPWDHRDGVFNMVHDAVVDVMRETYGRENAMVRRAMFASVKAACPGQCKDWEVPFQRLMLGWEQKEHCNVYGTRSPNCAKGRLAY</sequence>
<organism evidence="2 3">
    <name type="scientific">Linnemannia schmuckeri</name>
    <dbReference type="NCBI Taxonomy" id="64567"/>
    <lineage>
        <taxon>Eukaryota</taxon>
        <taxon>Fungi</taxon>
        <taxon>Fungi incertae sedis</taxon>
        <taxon>Mucoromycota</taxon>
        <taxon>Mortierellomycotina</taxon>
        <taxon>Mortierellomycetes</taxon>
        <taxon>Mortierellales</taxon>
        <taxon>Mortierellaceae</taxon>
        <taxon>Linnemannia</taxon>
    </lineage>
</organism>
<keyword evidence="3" id="KW-1185">Reference proteome</keyword>
<protein>
    <submittedName>
        <fullName evidence="2">Uncharacterized protein</fullName>
    </submittedName>
</protein>
<comment type="caution">
    <text evidence="2">The sequence shown here is derived from an EMBL/GenBank/DDBJ whole genome shotgun (WGS) entry which is preliminary data.</text>
</comment>
<evidence type="ECO:0000313" key="2">
    <source>
        <dbReference type="EMBL" id="KAF9139619.1"/>
    </source>
</evidence>
<accession>A0A9P5RRK4</accession>
<feature type="chain" id="PRO_5040234393" evidence="1">
    <location>
        <begin position="25"/>
        <end position="194"/>
    </location>
</feature>
<name>A0A9P5RRK4_9FUNG</name>
<proteinExistence type="predicted"/>
<reference evidence="2" key="1">
    <citation type="journal article" date="2020" name="Fungal Divers.">
        <title>Resolving the Mortierellaceae phylogeny through synthesis of multi-gene phylogenetics and phylogenomics.</title>
        <authorList>
            <person name="Vandepol N."/>
            <person name="Liber J."/>
            <person name="Desiro A."/>
            <person name="Na H."/>
            <person name="Kennedy M."/>
            <person name="Barry K."/>
            <person name="Grigoriev I.V."/>
            <person name="Miller A.N."/>
            <person name="O'Donnell K."/>
            <person name="Stajich J.E."/>
            <person name="Bonito G."/>
        </authorList>
    </citation>
    <scope>NUCLEOTIDE SEQUENCE</scope>
    <source>
        <strain evidence="2">NRRL 6426</strain>
    </source>
</reference>
<gene>
    <name evidence="2" type="ORF">BG015_001958</name>
</gene>
<feature type="signal peptide" evidence="1">
    <location>
        <begin position="1"/>
        <end position="24"/>
    </location>
</feature>
<keyword evidence="1" id="KW-0732">Signal</keyword>
<evidence type="ECO:0000313" key="3">
    <source>
        <dbReference type="Proteomes" id="UP000748756"/>
    </source>
</evidence>
<evidence type="ECO:0000256" key="1">
    <source>
        <dbReference type="SAM" id="SignalP"/>
    </source>
</evidence>
<dbReference type="AlphaFoldDB" id="A0A9P5RRK4"/>
<dbReference type="Proteomes" id="UP000748756">
    <property type="component" value="Unassembled WGS sequence"/>
</dbReference>